<gene>
    <name evidence="1" type="ORF">ACFOND_02720</name>
</gene>
<reference evidence="2" key="1">
    <citation type="journal article" date="2019" name="Int. J. Syst. Evol. Microbiol.">
        <title>The Global Catalogue of Microorganisms (GCM) 10K type strain sequencing project: providing services to taxonomists for standard genome sequencing and annotation.</title>
        <authorList>
            <consortium name="The Broad Institute Genomics Platform"/>
            <consortium name="The Broad Institute Genome Sequencing Center for Infectious Disease"/>
            <person name="Wu L."/>
            <person name="Ma J."/>
        </authorList>
    </citation>
    <scope>NUCLEOTIDE SEQUENCE [LARGE SCALE GENOMIC DNA]</scope>
    <source>
        <strain evidence="2">CECT 8288</strain>
    </source>
</reference>
<dbReference type="PANTHER" id="PTHR37805:SF1">
    <property type="entry name" value="CYTOPLASMIC PROTEIN"/>
    <property type="match status" value="1"/>
</dbReference>
<evidence type="ECO:0000313" key="2">
    <source>
        <dbReference type="Proteomes" id="UP001595710"/>
    </source>
</evidence>
<comment type="caution">
    <text evidence="1">The sequence shown here is derived from an EMBL/GenBank/DDBJ whole genome shotgun (WGS) entry which is preliminary data.</text>
</comment>
<dbReference type="Proteomes" id="UP001595710">
    <property type="component" value="Unassembled WGS sequence"/>
</dbReference>
<keyword evidence="2" id="KW-1185">Reference proteome</keyword>
<dbReference type="Pfam" id="PF07308">
    <property type="entry name" value="DUF1456"/>
    <property type="match status" value="2"/>
</dbReference>
<dbReference type="PANTHER" id="PTHR37805">
    <property type="entry name" value="CYTOPLASMIC PROTEIN-RELATED"/>
    <property type="match status" value="1"/>
</dbReference>
<organism evidence="1 2">
    <name type="scientific">Reinekea marina</name>
    <dbReference type="NCBI Taxonomy" id="1310421"/>
    <lineage>
        <taxon>Bacteria</taxon>
        <taxon>Pseudomonadati</taxon>
        <taxon>Pseudomonadota</taxon>
        <taxon>Gammaproteobacteria</taxon>
        <taxon>Oceanospirillales</taxon>
        <taxon>Saccharospirillaceae</taxon>
        <taxon>Reinekea</taxon>
    </lineage>
</organism>
<dbReference type="InterPro" id="IPR009921">
    <property type="entry name" value="YehS-like"/>
</dbReference>
<evidence type="ECO:0000313" key="1">
    <source>
        <dbReference type="EMBL" id="MFC3700538.1"/>
    </source>
</evidence>
<name>A0ABV7WMI8_9GAMM</name>
<protein>
    <submittedName>
        <fullName evidence="1">DUF1456 family protein</fullName>
    </submittedName>
</protein>
<sequence>MTNNDVLRKIRFIYDLKDDAMIKIFSLGGLNVTRAEVSDWLKSDKDEAYKALKDPALAQFLNGFIVKLRGKKEGAEPVVETKLNNNIVLRKLKIALNLQAEDILATLQLADFRLSKSELSAFFRKPDHQHFRPCKDQVLRNFLQGLQNKHRPK</sequence>
<accession>A0ABV7WMI8</accession>
<proteinExistence type="predicted"/>
<dbReference type="RefSeq" id="WP_290281857.1">
    <property type="nucleotide sequence ID" value="NZ_JAUFQI010000001.1"/>
</dbReference>
<dbReference type="EMBL" id="JBHRYN010000005">
    <property type="protein sequence ID" value="MFC3700538.1"/>
    <property type="molecule type" value="Genomic_DNA"/>
</dbReference>